<protein>
    <submittedName>
        <fullName evidence="2">Uncharacterized protein</fullName>
    </submittedName>
</protein>
<keyword evidence="1" id="KW-0175">Coiled coil</keyword>
<gene>
    <name evidence="2" type="ORF">LCGC14_1630190</name>
</gene>
<proteinExistence type="predicted"/>
<dbReference type="EMBL" id="LAZR01013437">
    <property type="protein sequence ID" value="KKM21956.1"/>
    <property type="molecule type" value="Genomic_DNA"/>
</dbReference>
<evidence type="ECO:0000256" key="1">
    <source>
        <dbReference type="SAM" id="Coils"/>
    </source>
</evidence>
<name>A0A0F9I2X6_9ZZZZ</name>
<feature type="coiled-coil region" evidence="1">
    <location>
        <begin position="85"/>
        <end position="112"/>
    </location>
</feature>
<sequence>MNTIKNFLVGVGLDTKDFDKGSEKVDKGLDSFRTKAGFAGAAMVSAMVGAGLAAVNAGSRIDKLNLSTSGMDTSTKFVHDYGGALAMLGGEASEAEQALKRVEAALTNFRVKGDFGDFQSIALAGVDATALTQAKDGEEFIKILAELTPELNKDQQRILQDSFGFSDAVMQSLRGGRQELDKSIAEVSRLTGNFEDAADAARKYVDNMAQLQLRIEGVSNALAVKLLPGINGIFESVNNFIDENKNSIVAKTANLVGMETPARMLYRMYEGEDDPFKSWSFLGNAWDNTKSTVGGWMGADDMRQGAVDSSDVKTITPDFTFRDTSTGEVTKYASPEIKNNLDITLELDGRAIESKVTNVIERREQATIDDMQSTTVR</sequence>
<dbReference type="AlphaFoldDB" id="A0A0F9I2X6"/>
<reference evidence="2" key="1">
    <citation type="journal article" date="2015" name="Nature">
        <title>Complex archaea that bridge the gap between prokaryotes and eukaryotes.</title>
        <authorList>
            <person name="Spang A."/>
            <person name="Saw J.H."/>
            <person name="Jorgensen S.L."/>
            <person name="Zaremba-Niedzwiedzka K."/>
            <person name="Martijn J."/>
            <person name="Lind A.E."/>
            <person name="van Eijk R."/>
            <person name="Schleper C."/>
            <person name="Guy L."/>
            <person name="Ettema T.J."/>
        </authorList>
    </citation>
    <scope>NUCLEOTIDE SEQUENCE</scope>
</reference>
<accession>A0A0F9I2X6</accession>
<organism evidence="2">
    <name type="scientific">marine sediment metagenome</name>
    <dbReference type="NCBI Taxonomy" id="412755"/>
    <lineage>
        <taxon>unclassified sequences</taxon>
        <taxon>metagenomes</taxon>
        <taxon>ecological metagenomes</taxon>
    </lineage>
</organism>
<comment type="caution">
    <text evidence="2">The sequence shown here is derived from an EMBL/GenBank/DDBJ whole genome shotgun (WGS) entry which is preliminary data.</text>
</comment>
<evidence type="ECO:0000313" key="2">
    <source>
        <dbReference type="EMBL" id="KKM21956.1"/>
    </source>
</evidence>